<dbReference type="Proteomes" id="UP000815325">
    <property type="component" value="Unassembled WGS sequence"/>
</dbReference>
<dbReference type="InterPro" id="IPR058670">
    <property type="entry name" value="PTPase_dom"/>
</dbReference>
<comment type="caution">
    <text evidence="3">The sequence shown here is derived from an EMBL/GenBank/DDBJ whole genome shotgun (WGS) entry which is preliminary data.</text>
</comment>
<evidence type="ECO:0000259" key="2">
    <source>
        <dbReference type="Pfam" id="PF25516"/>
    </source>
</evidence>
<keyword evidence="4" id="KW-1185">Reference proteome</keyword>
<proteinExistence type="predicted"/>
<reference evidence="3" key="1">
    <citation type="submission" date="2017-08" db="EMBL/GenBank/DDBJ databases">
        <authorList>
            <person name="Polle J.E."/>
            <person name="Barry K."/>
            <person name="Cushman J."/>
            <person name="Schmutz J."/>
            <person name="Tran D."/>
            <person name="Hathwaick L.T."/>
            <person name="Yim W.C."/>
            <person name="Jenkins J."/>
            <person name="Mckie-Krisberg Z.M."/>
            <person name="Prochnik S."/>
            <person name="Lindquist E."/>
            <person name="Dockter R.B."/>
            <person name="Adam C."/>
            <person name="Molina H."/>
            <person name="Bunkerborg J."/>
            <person name="Jin E."/>
            <person name="Buchheim M."/>
            <person name="Magnuson J."/>
        </authorList>
    </citation>
    <scope>NUCLEOTIDE SEQUENCE</scope>
    <source>
        <strain evidence="3">CCAP 19/18</strain>
    </source>
</reference>
<feature type="domain" description="Phosphotyrosine protein phosphatase" evidence="2">
    <location>
        <begin position="127"/>
        <end position="210"/>
    </location>
</feature>
<sequence>MKGAAGTATNCPQPTLRHSHLTTVRRRGLVLQGIPTSLQHRRHDARLCPASLMRTSALHATRTAPPEFAEWGSYQDDELGGPPSYAMLHAQHKQQLSVAERQQLAVRLRRALHRLPPGMDPPCPLLIRLFRYAVDDLRLFQAIHAAGMEGTIVVVDDPDEADVLLATPRKRTGKEVPLAEAKRLAETRGLPLVSLRTLSAVRLMKALSPLMGIPVPPHLLPGAQQRLQQPQPLKTTRPDVDASRKVLELLGRGGVGKQQQQQQQQQEGEPQVPAVVTGLHTSPVIMPGSPLWSSTWGTCSSMEGFSGSRNSIDSINGRQGPRVCLPEALSCGTAARFGVRAVQDARATSGGAAAQARLSSRPLLQQLEQHVAADLDDSDVEDSRSGLLPPNPTKHLGPRYPLKRPLMHGSRISRKRAAKKLAEERAPW</sequence>
<gene>
    <name evidence="3" type="ORF">DUNSADRAFT_16443</name>
</gene>
<accession>A0ABQ7G3J5</accession>
<evidence type="ECO:0000313" key="3">
    <source>
        <dbReference type="EMBL" id="KAF5829178.1"/>
    </source>
</evidence>
<feature type="compositionally biased region" description="Basic residues" evidence="1">
    <location>
        <begin position="401"/>
        <end position="419"/>
    </location>
</feature>
<evidence type="ECO:0000256" key="1">
    <source>
        <dbReference type="SAM" id="MobiDB-lite"/>
    </source>
</evidence>
<name>A0ABQ7G3J5_DUNSA</name>
<feature type="region of interest" description="Disordered" evidence="1">
    <location>
        <begin position="376"/>
        <end position="428"/>
    </location>
</feature>
<feature type="region of interest" description="Disordered" evidence="1">
    <location>
        <begin position="253"/>
        <end position="272"/>
    </location>
</feature>
<protein>
    <recommendedName>
        <fullName evidence="2">Phosphotyrosine protein phosphatase domain-containing protein</fullName>
    </recommendedName>
</protein>
<dbReference type="Pfam" id="PF25516">
    <property type="entry name" value="PTPase"/>
    <property type="match status" value="1"/>
</dbReference>
<evidence type="ECO:0000313" key="4">
    <source>
        <dbReference type="Proteomes" id="UP000815325"/>
    </source>
</evidence>
<organism evidence="3 4">
    <name type="scientific">Dunaliella salina</name>
    <name type="common">Green alga</name>
    <name type="synonym">Protococcus salinus</name>
    <dbReference type="NCBI Taxonomy" id="3046"/>
    <lineage>
        <taxon>Eukaryota</taxon>
        <taxon>Viridiplantae</taxon>
        <taxon>Chlorophyta</taxon>
        <taxon>core chlorophytes</taxon>
        <taxon>Chlorophyceae</taxon>
        <taxon>CS clade</taxon>
        <taxon>Chlamydomonadales</taxon>
        <taxon>Dunaliellaceae</taxon>
        <taxon>Dunaliella</taxon>
    </lineage>
</organism>
<dbReference type="EMBL" id="MU070194">
    <property type="protein sequence ID" value="KAF5829178.1"/>
    <property type="molecule type" value="Genomic_DNA"/>
</dbReference>